<gene>
    <name evidence="5" type="ORF">SAMN04487966_10153</name>
</gene>
<dbReference type="InterPro" id="IPR012914">
    <property type="entry name" value="PucR_dom"/>
</dbReference>
<feature type="domain" description="Purine catabolism PurC-like" evidence="2">
    <location>
        <begin position="7"/>
        <end position="122"/>
    </location>
</feature>
<dbReference type="PANTHER" id="PTHR33744:SF7">
    <property type="entry name" value="PUCR FAMILY TRANSCRIPTIONAL REGULATOR"/>
    <property type="match status" value="1"/>
</dbReference>
<dbReference type="STRING" id="574650.SAMN04487966_10153"/>
<evidence type="ECO:0000313" key="5">
    <source>
        <dbReference type="EMBL" id="SFV20040.1"/>
    </source>
</evidence>
<feature type="domain" description="PucR C-terminal helix-turn-helix" evidence="3">
    <location>
        <begin position="442"/>
        <end position="499"/>
    </location>
</feature>
<dbReference type="AlphaFoldDB" id="A0A1I7MDX4"/>
<feature type="domain" description="CdaR GGDEF-like" evidence="4">
    <location>
        <begin position="285"/>
        <end position="394"/>
    </location>
</feature>
<name>A0A1I7MDX4_9MICC</name>
<dbReference type="EMBL" id="FPCG01000001">
    <property type="protein sequence ID" value="SFV20040.1"/>
    <property type="molecule type" value="Genomic_DNA"/>
</dbReference>
<dbReference type="Gene3D" id="1.10.10.2840">
    <property type="entry name" value="PucR C-terminal helix-turn-helix domain"/>
    <property type="match status" value="1"/>
</dbReference>
<dbReference type="Pfam" id="PF17853">
    <property type="entry name" value="GGDEF_2"/>
    <property type="match status" value="1"/>
</dbReference>
<dbReference type="RefSeq" id="WP_091692701.1">
    <property type="nucleotide sequence ID" value="NZ_FPCG01000001.1"/>
</dbReference>
<dbReference type="Proteomes" id="UP000198881">
    <property type="component" value="Unassembled WGS sequence"/>
</dbReference>
<dbReference type="InterPro" id="IPR051448">
    <property type="entry name" value="CdaR-like_regulators"/>
</dbReference>
<organism evidence="5 6">
    <name type="scientific">Micrococcus terreus</name>
    <dbReference type="NCBI Taxonomy" id="574650"/>
    <lineage>
        <taxon>Bacteria</taxon>
        <taxon>Bacillati</taxon>
        <taxon>Actinomycetota</taxon>
        <taxon>Actinomycetes</taxon>
        <taxon>Micrococcales</taxon>
        <taxon>Micrococcaceae</taxon>
        <taxon>Micrococcus</taxon>
    </lineage>
</organism>
<comment type="similarity">
    <text evidence="1">Belongs to the CdaR family.</text>
</comment>
<dbReference type="InterPro" id="IPR025736">
    <property type="entry name" value="PucR_C-HTH_dom"/>
</dbReference>
<evidence type="ECO:0000259" key="2">
    <source>
        <dbReference type="Pfam" id="PF07905"/>
    </source>
</evidence>
<keyword evidence="6" id="KW-1185">Reference proteome</keyword>
<dbReference type="Pfam" id="PF13556">
    <property type="entry name" value="HTH_30"/>
    <property type="match status" value="1"/>
</dbReference>
<protein>
    <submittedName>
        <fullName evidence="5">Purine catabolism regulatory protein</fullName>
    </submittedName>
</protein>
<dbReference type="OrthoDB" id="8450798at2"/>
<dbReference type="InterPro" id="IPR041522">
    <property type="entry name" value="CdaR_GGDEF"/>
</dbReference>
<dbReference type="PANTHER" id="PTHR33744">
    <property type="entry name" value="CARBOHYDRATE DIACID REGULATOR"/>
    <property type="match status" value="1"/>
</dbReference>
<evidence type="ECO:0000259" key="3">
    <source>
        <dbReference type="Pfam" id="PF13556"/>
    </source>
</evidence>
<evidence type="ECO:0000313" key="6">
    <source>
        <dbReference type="Proteomes" id="UP000198881"/>
    </source>
</evidence>
<dbReference type="Pfam" id="PF07905">
    <property type="entry name" value="PucR"/>
    <property type="match status" value="1"/>
</dbReference>
<proteinExistence type="inferred from homology"/>
<sequence>MPTTLSDLMHAPGLDLRQVGAVPADTAAVVRWVAVTEVLDPGRFLSGGELVLTTGVRQRSAAQQRDFTTAVAQAGATALGYGTGLGHRKVPAAVVQCADALGLPLVEVPLETPFIALSHLVADRQVTDHVARLTELMDHHQRLAESLLSGRGVSGFVHTLAGLVGGRAALERYGTVVHRAAAKGVPPVEDRGSGLVVELEGGRTLTVPVATGLPDRCRLHLWTPDAPGTQAEGQPEAADHDPLTQLAASAQNLLAVRLSSDARTVEASRRLAGEVLQDVVDGSLHGQEAAVRLAALGVDAAARHVVVAVESQSSSSARLLASLPLPVQLHGAATALVEDRLIAVVPSQGVSGRDGELLMDHLERAGIRARAGAGASYPRPEGLRWSYYEALEALHDGTGFTQSRRLTMASLLMSAQDVPLADLAAEALDPLKDSDRRHHTDLIRTLTVYLESDGQAGEVARQLGIHRNTVRYRLQQVAELSGFDPTVTAGRVHLWLALAQERQSRGRSLDVSSLD</sequence>
<accession>A0A1I7MDX4</accession>
<evidence type="ECO:0000259" key="4">
    <source>
        <dbReference type="Pfam" id="PF17853"/>
    </source>
</evidence>
<evidence type="ECO:0000256" key="1">
    <source>
        <dbReference type="ARBA" id="ARBA00006754"/>
    </source>
</evidence>
<reference evidence="5 6" key="1">
    <citation type="submission" date="2016-10" db="EMBL/GenBank/DDBJ databases">
        <authorList>
            <person name="de Groot N.N."/>
        </authorList>
    </citation>
    <scope>NUCLEOTIDE SEQUENCE [LARGE SCALE GENOMIC DNA]</scope>
    <source>
        <strain evidence="5 6">CGMCC 1.7054</strain>
    </source>
</reference>
<dbReference type="InterPro" id="IPR042070">
    <property type="entry name" value="PucR_C-HTH_sf"/>
</dbReference>